<reference evidence="4 5" key="1">
    <citation type="submission" date="2016-12" db="EMBL/GenBank/DDBJ databases">
        <authorList>
            <person name="Song W.-J."/>
            <person name="Kurnit D.M."/>
        </authorList>
    </citation>
    <scope>NUCLEOTIDE SEQUENCE [LARGE SCALE GENOMIC DNA]</scope>
    <source>
        <strain evidence="4 5">175</strain>
    </source>
</reference>
<dbReference type="EMBL" id="FXAM01000001">
    <property type="protein sequence ID" value="SMF94226.1"/>
    <property type="molecule type" value="Genomic_DNA"/>
</dbReference>
<dbReference type="Proteomes" id="UP000192923">
    <property type="component" value="Unassembled WGS sequence"/>
</dbReference>
<dbReference type="OrthoDB" id="9803017at2"/>
<evidence type="ECO:0000313" key="5">
    <source>
        <dbReference type="Proteomes" id="UP000192923"/>
    </source>
</evidence>
<comment type="function">
    <text evidence="3">Specifically methylates the guanine in position 966 of 16S rRNA in the assembled 30S particle.</text>
</comment>
<comment type="similarity">
    <text evidence="3">Belongs to the methyltransferase superfamily. RsmD family.</text>
</comment>
<dbReference type="InterPro" id="IPR029063">
    <property type="entry name" value="SAM-dependent_MTases_sf"/>
</dbReference>
<dbReference type="Gene3D" id="3.40.50.150">
    <property type="entry name" value="Vaccinia Virus protein VP39"/>
    <property type="match status" value="1"/>
</dbReference>
<keyword evidence="3" id="KW-0949">S-adenosyl-L-methionine</keyword>
<dbReference type="SUPFAM" id="SSF53335">
    <property type="entry name" value="S-adenosyl-L-methionine-dependent methyltransferases"/>
    <property type="match status" value="1"/>
</dbReference>
<comment type="catalytic activity">
    <reaction evidence="3">
        <text>guanosine(966) in 16S rRNA + S-adenosyl-L-methionine = N(2)-methylguanosine(966) in 16S rRNA + S-adenosyl-L-homocysteine + H(+)</text>
        <dbReference type="Rhea" id="RHEA:23548"/>
        <dbReference type="Rhea" id="RHEA-COMP:10211"/>
        <dbReference type="Rhea" id="RHEA-COMP:10212"/>
        <dbReference type="ChEBI" id="CHEBI:15378"/>
        <dbReference type="ChEBI" id="CHEBI:57856"/>
        <dbReference type="ChEBI" id="CHEBI:59789"/>
        <dbReference type="ChEBI" id="CHEBI:74269"/>
        <dbReference type="ChEBI" id="CHEBI:74481"/>
        <dbReference type="EC" id="2.1.1.171"/>
    </reaction>
</comment>
<organism evidence="4 5">
    <name type="scientific">Methylomagnum ishizawai</name>
    <dbReference type="NCBI Taxonomy" id="1760988"/>
    <lineage>
        <taxon>Bacteria</taxon>
        <taxon>Pseudomonadati</taxon>
        <taxon>Pseudomonadota</taxon>
        <taxon>Gammaproteobacteria</taxon>
        <taxon>Methylococcales</taxon>
        <taxon>Methylococcaceae</taxon>
        <taxon>Methylomagnum</taxon>
    </lineage>
</organism>
<dbReference type="PANTHER" id="PTHR43542:SF1">
    <property type="entry name" value="METHYLTRANSFERASE"/>
    <property type="match status" value="1"/>
</dbReference>
<dbReference type="CDD" id="cd02440">
    <property type="entry name" value="AdoMet_MTases"/>
    <property type="match status" value="1"/>
</dbReference>
<dbReference type="RefSeq" id="WP_085211413.1">
    <property type="nucleotide sequence ID" value="NZ_FXAM01000001.1"/>
</dbReference>
<sequence length="187" mass="21015">MRNELRIIGGTWRSRKLKFPDAVGLRPTPDRVRETLFNWLRLDIEDARVLNLYAGSGALGFEAASRGAGQVVQVEMNPAVCAALEQNRALLQADQIGIVRADVIRYLEGSAEPYDLAFVDPPFRQGLLVPSCVLLEQRGWLKPQAKIYFEIEHGVSLDGLPPAWRLLRNGKAGEVTFFLYERHRSEA</sequence>
<keyword evidence="3" id="KW-0698">rRNA processing</keyword>
<dbReference type="EC" id="2.1.1.171" evidence="3"/>
<dbReference type="STRING" id="1760988.SAMN02949497_1535"/>
<proteinExistence type="inferred from homology"/>
<name>A0A1Y6CVA1_9GAMM</name>
<dbReference type="AlphaFoldDB" id="A0A1Y6CVA1"/>
<keyword evidence="2 3" id="KW-0808">Transferase</keyword>
<dbReference type="NCBIfam" id="TIGR00095">
    <property type="entry name" value="16S rRNA (guanine(966)-N(2))-methyltransferase RsmD"/>
    <property type="match status" value="1"/>
</dbReference>
<keyword evidence="1 3" id="KW-0489">Methyltransferase</keyword>
<dbReference type="GO" id="GO:0052913">
    <property type="term" value="F:16S rRNA (guanine(966)-N(2))-methyltransferase activity"/>
    <property type="evidence" value="ECO:0007669"/>
    <property type="project" value="UniProtKB-EC"/>
</dbReference>
<keyword evidence="5" id="KW-1185">Reference proteome</keyword>
<gene>
    <name evidence="4" type="ORF">SAMN02949497_1535</name>
</gene>
<dbReference type="PIRSF" id="PIRSF004553">
    <property type="entry name" value="CHP00095"/>
    <property type="match status" value="1"/>
</dbReference>
<dbReference type="Pfam" id="PF03602">
    <property type="entry name" value="Cons_hypoth95"/>
    <property type="match status" value="1"/>
</dbReference>
<dbReference type="PANTHER" id="PTHR43542">
    <property type="entry name" value="METHYLTRANSFERASE"/>
    <property type="match status" value="1"/>
</dbReference>
<evidence type="ECO:0000313" key="4">
    <source>
        <dbReference type="EMBL" id="SMF94226.1"/>
    </source>
</evidence>
<protein>
    <recommendedName>
        <fullName evidence="3">Ribosomal RNA small subunit methyltransferase D</fullName>
        <ecNumber evidence="3">2.1.1.171</ecNumber>
    </recommendedName>
</protein>
<dbReference type="InterPro" id="IPR004398">
    <property type="entry name" value="RNA_MeTrfase_RsmD"/>
</dbReference>
<evidence type="ECO:0000256" key="2">
    <source>
        <dbReference type="ARBA" id="ARBA00022679"/>
    </source>
</evidence>
<evidence type="ECO:0000256" key="1">
    <source>
        <dbReference type="ARBA" id="ARBA00022603"/>
    </source>
</evidence>
<evidence type="ECO:0000256" key="3">
    <source>
        <dbReference type="PIRNR" id="PIRNR004553"/>
    </source>
</evidence>
<accession>A0A1Y6CVA1</accession>